<comment type="caution">
    <text evidence="2">The sequence shown here is derived from an EMBL/GenBank/DDBJ whole genome shotgun (WGS) entry which is preliminary data.</text>
</comment>
<protein>
    <submittedName>
        <fullName evidence="2">Uncharacterized protein</fullName>
    </submittedName>
</protein>
<name>A0AAE1G2R2_PETCI</name>
<gene>
    <name evidence="2" type="ORF">Pcinc_010685</name>
</gene>
<sequence>MIRSFKEGDFVTARQDQHNFAISTHKDMGGRGRARQLHNPRTWANRPEVIARRGMMVGLREAGHSVSEVARQMGISRATAQLWFHRFEREGHVKTRPSWTCNVIPLRQDDT</sequence>
<dbReference type="SUPFAM" id="SSF46689">
    <property type="entry name" value="Homeodomain-like"/>
    <property type="match status" value="1"/>
</dbReference>
<reference evidence="2" key="1">
    <citation type="submission" date="2023-10" db="EMBL/GenBank/DDBJ databases">
        <title>Genome assemblies of two species of porcelain crab, Petrolisthes cinctipes and Petrolisthes manimaculis (Anomura: Porcellanidae).</title>
        <authorList>
            <person name="Angst P."/>
        </authorList>
    </citation>
    <scope>NUCLEOTIDE SEQUENCE</scope>
    <source>
        <strain evidence="2">PB745_01</strain>
        <tissue evidence="2">Gill</tissue>
    </source>
</reference>
<evidence type="ECO:0000313" key="3">
    <source>
        <dbReference type="Proteomes" id="UP001286313"/>
    </source>
</evidence>
<organism evidence="2 3">
    <name type="scientific">Petrolisthes cinctipes</name>
    <name type="common">Flat porcelain crab</name>
    <dbReference type="NCBI Taxonomy" id="88211"/>
    <lineage>
        <taxon>Eukaryota</taxon>
        <taxon>Metazoa</taxon>
        <taxon>Ecdysozoa</taxon>
        <taxon>Arthropoda</taxon>
        <taxon>Crustacea</taxon>
        <taxon>Multicrustacea</taxon>
        <taxon>Malacostraca</taxon>
        <taxon>Eumalacostraca</taxon>
        <taxon>Eucarida</taxon>
        <taxon>Decapoda</taxon>
        <taxon>Pleocyemata</taxon>
        <taxon>Anomura</taxon>
        <taxon>Galatheoidea</taxon>
        <taxon>Porcellanidae</taxon>
        <taxon>Petrolisthes</taxon>
    </lineage>
</organism>
<dbReference type="Pfam" id="PF13384">
    <property type="entry name" value="HTH_23"/>
    <property type="match status" value="1"/>
</dbReference>
<dbReference type="GO" id="GO:0005634">
    <property type="term" value="C:nucleus"/>
    <property type="evidence" value="ECO:0007669"/>
    <property type="project" value="UniProtKB-SubCell"/>
</dbReference>
<comment type="subcellular location">
    <subcellularLocation>
        <location evidence="1">Nucleus</location>
    </subcellularLocation>
</comment>
<dbReference type="Proteomes" id="UP001286313">
    <property type="component" value="Unassembled WGS sequence"/>
</dbReference>
<dbReference type="EMBL" id="JAWQEG010000831">
    <property type="protein sequence ID" value="KAK3885030.1"/>
    <property type="molecule type" value="Genomic_DNA"/>
</dbReference>
<dbReference type="AlphaFoldDB" id="A0AAE1G2R2"/>
<accession>A0AAE1G2R2</accession>
<evidence type="ECO:0000313" key="2">
    <source>
        <dbReference type="EMBL" id="KAK3885030.1"/>
    </source>
</evidence>
<proteinExistence type="predicted"/>
<dbReference type="InterPro" id="IPR009057">
    <property type="entry name" value="Homeodomain-like_sf"/>
</dbReference>
<evidence type="ECO:0000256" key="1">
    <source>
        <dbReference type="ARBA" id="ARBA00004123"/>
    </source>
</evidence>
<keyword evidence="3" id="KW-1185">Reference proteome</keyword>